<organism evidence="1 2">
    <name type="scientific">Pseudomonas chlororaphis</name>
    <dbReference type="NCBI Taxonomy" id="587753"/>
    <lineage>
        <taxon>Bacteria</taxon>
        <taxon>Pseudomonadati</taxon>
        <taxon>Pseudomonadota</taxon>
        <taxon>Gammaproteobacteria</taxon>
        <taxon>Pseudomonadales</taxon>
        <taxon>Pseudomonadaceae</taxon>
        <taxon>Pseudomonas</taxon>
    </lineage>
</organism>
<dbReference type="KEGG" id="pcz:PCL1606_21640"/>
<dbReference type="AlphaFoldDB" id="A0A0D5XX25"/>
<name>A0A0D5XX25_9PSED</name>
<evidence type="ECO:0000313" key="2">
    <source>
        <dbReference type="Proteomes" id="UP000032748"/>
    </source>
</evidence>
<accession>A0A0D5XX25</accession>
<dbReference type="EMBL" id="CP011110">
    <property type="protein sequence ID" value="AKA23616.1"/>
    <property type="molecule type" value="Genomic_DNA"/>
</dbReference>
<reference evidence="1 2" key="1">
    <citation type="journal article" date="2015" name="Mol. Plant Microbe Interact.">
        <title>Comparative Genomic Analysis of Pseudomonas chlororaphis PCL1606 Reveals New Insight into Antifungal Compounds Involved in Biocontrol.</title>
        <authorList>
            <person name="Calderon C.E."/>
            <person name="Ramos C."/>
            <person name="de Vicente A."/>
            <person name="Cazorla F.M."/>
        </authorList>
    </citation>
    <scope>NUCLEOTIDE SEQUENCE [LARGE SCALE GENOMIC DNA]</scope>
    <source>
        <strain evidence="1 2">PCL1606</strain>
    </source>
</reference>
<sequence>MKVFGSQGHGRRLHCFCSGKVMLGRGLSRQYPVRADLYPFSARALYPCTPVTL</sequence>
<dbReference type="Proteomes" id="UP000032748">
    <property type="component" value="Chromosome"/>
</dbReference>
<proteinExistence type="predicted"/>
<protein>
    <submittedName>
        <fullName evidence="1">Uncharacterized protein</fullName>
    </submittedName>
</protein>
<evidence type="ECO:0000313" key="1">
    <source>
        <dbReference type="EMBL" id="AKA23616.1"/>
    </source>
</evidence>
<gene>
    <name evidence="1" type="ORF">PCL1606_21640</name>
</gene>